<dbReference type="Pfam" id="PF05101">
    <property type="entry name" value="VirB3"/>
    <property type="match status" value="1"/>
</dbReference>
<gene>
    <name evidence="12" type="ORF">CQA53_09545</name>
</gene>
<keyword evidence="8 9" id="KW-0472">Membrane</keyword>
<name>A0A3D8IAY5_9HELI</name>
<dbReference type="PANTHER" id="PTHR30121">
    <property type="entry name" value="UNCHARACTERIZED PROTEIN YJGR-RELATED"/>
    <property type="match status" value="1"/>
</dbReference>
<evidence type="ECO:0000256" key="1">
    <source>
        <dbReference type="ARBA" id="ARBA00004370"/>
    </source>
</evidence>
<dbReference type="Pfam" id="PF03135">
    <property type="entry name" value="CagE_TrbE_VirB"/>
    <property type="match status" value="1"/>
</dbReference>
<dbReference type="InterPro" id="IPR007792">
    <property type="entry name" value="T4SS_VirB3/TrbD/AvhB"/>
</dbReference>
<comment type="subcellular location">
    <subcellularLocation>
        <location evidence="1">Membrane</location>
    </subcellularLocation>
</comment>
<protein>
    <submittedName>
        <fullName evidence="12">Type IV secretion system protein VirB4</fullName>
    </submittedName>
</protein>
<feature type="transmembrane region" description="Helical" evidence="9">
    <location>
        <begin position="40"/>
        <end position="58"/>
    </location>
</feature>
<keyword evidence="5" id="KW-0067">ATP-binding</keyword>
<dbReference type="InterPro" id="IPR043964">
    <property type="entry name" value="P-loop_TraG"/>
</dbReference>
<organism evidence="12 13">
    <name type="scientific">Helicobacter didelphidarum</name>
    <dbReference type="NCBI Taxonomy" id="2040648"/>
    <lineage>
        <taxon>Bacteria</taxon>
        <taxon>Pseudomonadati</taxon>
        <taxon>Campylobacterota</taxon>
        <taxon>Epsilonproteobacteria</taxon>
        <taxon>Campylobacterales</taxon>
        <taxon>Helicobacteraceae</taxon>
        <taxon>Helicobacter</taxon>
    </lineage>
</organism>
<reference evidence="12 13" key="1">
    <citation type="submission" date="2018-04" db="EMBL/GenBank/DDBJ databases">
        <title>Novel Campyloabacter and Helicobacter Species and Strains.</title>
        <authorList>
            <person name="Mannion A.J."/>
            <person name="Shen Z."/>
            <person name="Fox J.G."/>
        </authorList>
    </citation>
    <scope>NUCLEOTIDE SEQUENCE [LARGE SCALE GENOMIC DNA]</scope>
    <source>
        <strain evidence="12 13">MIT 17-337</strain>
    </source>
</reference>
<dbReference type="GO" id="GO:0016020">
    <property type="term" value="C:membrane"/>
    <property type="evidence" value="ECO:0007669"/>
    <property type="project" value="UniProtKB-SubCell"/>
</dbReference>
<evidence type="ECO:0000259" key="11">
    <source>
        <dbReference type="Pfam" id="PF19044"/>
    </source>
</evidence>
<keyword evidence="7" id="KW-0843">Virulence</keyword>
<evidence type="ECO:0000256" key="7">
    <source>
        <dbReference type="ARBA" id="ARBA00023026"/>
    </source>
</evidence>
<comment type="similarity">
    <text evidence="2">Belongs to the TrbE/VirB4 family.</text>
</comment>
<evidence type="ECO:0000256" key="4">
    <source>
        <dbReference type="ARBA" id="ARBA00022741"/>
    </source>
</evidence>
<proteinExistence type="inferred from homology"/>
<comment type="caution">
    <text evidence="12">The sequence shown here is derived from an EMBL/GenBank/DDBJ whole genome shotgun (WGS) entry which is preliminary data.</text>
</comment>
<dbReference type="InterPro" id="IPR027417">
    <property type="entry name" value="P-loop_NTPase"/>
</dbReference>
<keyword evidence="13" id="KW-1185">Reference proteome</keyword>
<evidence type="ECO:0000313" key="13">
    <source>
        <dbReference type="Proteomes" id="UP000256379"/>
    </source>
</evidence>
<dbReference type="InterPro" id="IPR004346">
    <property type="entry name" value="CagE_TrbE_VirB"/>
</dbReference>
<dbReference type="RefSeq" id="WP_115543771.1">
    <property type="nucleotide sequence ID" value="NZ_NXLQ01000035.1"/>
</dbReference>
<dbReference type="InterPro" id="IPR018145">
    <property type="entry name" value="CagE_TrbE_VirB_cntrl_dom"/>
</dbReference>
<evidence type="ECO:0000256" key="9">
    <source>
        <dbReference type="SAM" id="Phobius"/>
    </source>
</evidence>
<evidence type="ECO:0000256" key="8">
    <source>
        <dbReference type="ARBA" id="ARBA00023136"/>
    </source>
</evidence>
<feature type="domain" description="TraG P-loop" evidence="11">
    <location>
        <begin position="540"/>
        <end position="843"/>
    </location>
</feature>
<feature type="domain" description="CagE TrbE VirB component of type IV transporter system central" evidence="10">
    <location>
        <begin position="277"/>
        <end position="482"/>
    </location>
</feature>
<keyword evidence="4" id="KW-0547">Nucleotide-binding</keyword>
<feature type="transmembrane region" description="Helical" evidence="9">
    <location>
        <begin position="14"/>
        <end position="34"/>
    </location>
</feature>
<evidence type="ECO:0000259" key="10">
    <source>
        <dbReference type="Pfam" id="PF03135"/>
    </source>
</evidence>
<evidence type="ECO:0000256" key="6">
    <source>
        <dbReference type="ARBA" id="ARBA00022989"/>
    </source>
</evidence>
<dbReference type="Gene3D" id="1.10.8.730">
    <property type="match status" value="1"/>
</dbReference>
<sequence>MELNPLFKGLTRPAMLFGVPITPLFLIIGGIFVISVVLHQMLLCILMIPAFFVLKIMAKKDDFIFRLYFLKVQLFTNPLAKKFFHAKTYSAMKYTKLPKNSGFPKISLFNLESNPSLERFIPYSSLITDSVVMSKDCMFLTTWRLEGVSFECEDDDSLDSFNNRLNMLFMAFANEPISFYVHNCRHSTEDKLTSAFNNTFLSEVDKKYFESFQKGTLQKNSLYFTIVFNAIKTKVEKSSFLKHSLEKKYKELKGLLQIFAEYCAKIESNLSSFKPIRLKTYIKDDVKYSKQLEFYNYLIGGRFYPIRVLNSPLNEYLMGNLQDIAFNHDMVQLNYNDDTKQFARAIEIKDYRENTYAGILDILMYLKINYIITQSFSPLARVEAKAALSKQKKQLISSEDDSMSQIEELDYALDSLASGNISFGKYHFSIIVFGESVKECRENTNDIITSLNDLGFNVTLANIALPATYFAQFPCNFALRPRINLISSLNYSSLIGLHNFSVGKRDKNCWGEACTILKTPNGAPYYLNFHQSSNKDDFGKLFLANTLIIGQSGGGKTVFMNFLVNQMMKYASKDSFPLDTPEEKKKFSLVYLDKDKGALANILCAGGRYISIENGVPTGFNPFMIESTQANIRNLQELIKLLVTRKGEILTTKEEKKINDAINFIMTQFAQDERKYPISLLLENITEDFNDDNSLKARLNAFKKGNQFGWVFDNEKDNLDFPDTINLFGIDGTEFLDDKDVSAILCYYILWRVMDLADGRRLCIDIDEAWKWLENEVVAEEVKNKFKTIRKQNGMLRLGTQSVEDFLRLSISKSLIEQSATMIFLSNPKAQEKDYMQGLNLSREEYEIIRDFDPASRQFLVKRQDEKVICTLDLSSLGATNLKILSTGTQDIDVVEKIFAQEHKSLEQKVSELKLEYSRN</sequence>
<dbReference type="Pfam" id="PF19044">
    <property type="entry name" value="P-loop_TraG"/>
    <property type="match status" value="1"/>
</dbReference>
<dbReference type="InterPro" id="IPR051162">
    <property type="entry name" value="T4SS_component"/>
</dbReference>
<evidence type="ECO:0000256" key="3">
    <source>
        <dbReference type="ARBA" id="ARBA00022692"/>
    </source>
</evidence>
<evidence type="ECO:0000313" key="12">
    <source>
        <dbReference type="EMBL" id="RDU62116.1"/>
    </source>
</evidence>
<dbReference type="NCBIfam" id="TIGR00929">
    <property type="entry name" value="VirB4_CagE"/>
    <property type="match status" value="1"/>
</dbReference>
<dbReference type="OrthoDB" id="9816422at2"/>
<accession>A0A3D8IAY5</accession>
<dbReference type="AlphaFoldDB" id="A0A3D8IAY5"/>
<dbReference type="GO" id="GO:0005524">
    <property type="term" value="F:ATP binding"/>
    <property type="evidence" value="ECO:0007669"/>
    <property type="project" value="UniProtKB-KW"/>
</dbReference>
<dbReference type="Gene3D" id="3.40.50.300">
    <property type="entry name" value="P-loop containing nucleotide triphosphate hydrolases"/>
    <property type="match status" value="1"/>
</dbReference>
<evidence type="ECO:0000256" key="2">
    <source>
        <dbReference type="ARBA" id="ARBA00006512"/>
    </source>
</evidence>
<dbReference type="PANTHER" id="PTHR30121:SF12">
    <property type="entry name" value="TYPE IV SECRETION SYSTEM PROTEIN CAGE"/>
    <property type="match status" value="1"/>
</dbReference>
<dbReference type="Proteomes" id="UP000256379">
    <property type="component" value="Unassembled WGS sequence"/>
</dbReference>
<evidence type="ECO:0000256" key="5">
    <source>
        <dbReference type="ARBA" id="ARBA00022840"/>
    </source>
</evidence>
<keyword evidence="3 9" id="KW-0812">Transmembrane</keyword>
<dbReference type="EMBL" id="NXLQ01000035">
    <property type="protein sequence ID" value="RDU62116.1"/>
    <property type="molecule type" value="Genomic_DNA"/>
</dbReference>
<keyword evidence="6 9" id="KW-1133">Transmembrane helix</keyword>
<dbReference type="SUPFAM" id="SSF52540">
    <property type="entry name" value="P-loop containing nucleoside triphosphate hydrolases"/>
    <property type="match status" value="1"/>
</dbReference>